<keyword evidence="8 11" id="KW-1133">Transmembrane helix</keyword>
<dbReference type="Gene3D" id="3.40.50.300">
    <property type="entry name" value="P-loop containing nucleotide triphosphate hydrolases"/>
    <property type="match status" value="1"/>
</dbReference>
<dbReference type="RefSeq" id="WP_252167067.1">
    <property type="nucleotide sequence ID" value="NZ_CP084930.1"/>
</dbReference>
<dbReference type="InterPro" id="IPR025201">
    <property type="entry name" value="KdpD_TM"/>
</dbReference>
<evidence type="ECO:0000313" key="13">
    <source>
        <dbReference type="EMBL" id="USI73256.1"/>
    </source>
</evidence>
<evidence type="ECO:0000256" key="4">
    <source>
        <dbReference type="ARBA" id="ARBA00022692"/>
    </source>
</evidence>
<evidence type="ECO:0000256" key="8">
    <source>
        <dbReference type="ARBA" id="ARBA00022989"/>
    </source>
</evidence>
<keyword evidence="4 11" id="KW-0812">Transmembrane</keyword>
<proteinExistence type="predicted"/>
<evidence type="ECO:0000259" key="12">
    <source>
        <dbReference type="PROSITE" id="PS50109"/>
    </source>
</evidence>
<evidence type="ECO:0000256" key="11">
    <source>
        <dbReference type="SAM" id="Phobius"/>
    </source>
</evidence>
<dbReference type="SUPFAM" id="SSF52402">
    <property type="entry name" value="Adenine nucleotide alpha hydrolases-like"/>
    <property type="match status" value="1"/>
</dbReference>
<dbReference type="PANTHER" id="PTHR45569">
    <property type="entry name" value="SENSOR PROTEIN KDPD"/>
    <property type="match status" value="1"/>
</dbReference>
<dbReference type="InterPro" id="IPR003852">
    <property type="entry name" value="Sig_transdc_His_kinase_KdpD_N"/>
</dbReference>
<dbReference type="InterPro" id="IPR052023">
    <property type="entry name" value="Histidine_kinase_KdpD"/>
</dbReference>
<keyword evidence="2" id="KW-0597">Phosphoprotein</keyword>
<keyword evidence="10 11" id="KW-0472">Membrane</keyword>
<dbReference type="Gene3D" id="1.20.120.620">
    <property type="entry name" value="Backbone structure of the membrane domain of e. Coli histidine kinase receptor kdpd"/>
    <property type="match status" value="1"/>
</dbReference>
<dbReference type="InterPro" id="IPR027417">
    <property type="entry name" value="P-loop_NTPase"/>
</dbReference>
<reference evidence="13" key="1">
    <citation type="journal article" date="2022" name="Toxins">
        <title>Genomic Analysis of Sphingopyxis sp. USTB-05 for Biodegrading Cyanobacterial Hepatotoxins.</title>
        <authorList>
            <person name="Liu C."/>
            <person name="Xu Q."/>
            <person name="Zhao Z."/>
            <person name="Zhang H."/>
            <person name="Liu X."/>
            <person name="Yin C."/>
            <person name="Liu Y."/>
            <person name="Yan H."/>
        </authorList>
    </citation>
    <scope>NUCLEOTIDE SEQUENCE</scope>
    <source>
        <strain evidence="13">NBD5</strain>
    </source>
</reference>
<gene>
    <name evidence="13" type="ORF">LHA26_01895</name>
</gene>
<dbReference type="Pfam" id="PF02702">
    <property type="entry name" value="KdpD"/>
    <property type="match status" value="1"/>
</dbReference>
<evidence type="ECO:0000256" key="3">
    <source>
        <dbReference type="ARBA" id="ARBA00022679"/>
    </source>
</evidence>
<keyword evidence="3" id="KW-0808">Transferase</keyword>
<dbReference type="Gene3D" id="3.30.450.40">
    <property type="match status" value="1"/>
</dbReference>
<evidence type="ECO:0000313" key="14">
    <source>
        <dbReference type="Proteomes" id="UP001056937"/>
    </source>
</evidence>
<dbReference type="InterPro" id="IPR038318">
    <property type="entry name" value="KdpD_sf"/>
</dbReference>
<organism evidence="13 14">
    <name type="scientific">Sphingomonas morindae</name>
    <dbReference type="NCBI Taxonomy" id="1541170"/>
    <lineage>
        <taxon>Bacteria</taxon>
        <taxon>Pseudomonadati</taxon>
        <taxon>Pseudomonadota</taxon>
        <taxon>Alphaproteobacteria</taxon>
        <taxon>Sphingomonadales</taxon>
        <taxon>Sphingomonadaceae</taxon>
        <taxon>Sphingomonas</taxon>
    </lineage>
</organism>
<evidence type="ECO:0000256" key="5">
    <source>
        <dbReference type="ARBA" id="ARBA00022741"/>
    </source>
</evidence>
<dbReference type="SUPFAM" id="SSF55874">
    <property type="entry name" value="ATPase domain of HSP90 chaperone/DNA topoisomerase II/histidine kinase"/>
    <property type="match status" value="1"/>
</dbReference>
<dbReference type="Gene3D" id="3.30.565.10">
    <property type="entry name" value="Histidine kinase-like ATPase, C-terminal domain"/>
    <property type="match status" value="1"/>
</dbReference>
<dbReference type="InterPro" id="IPR036890">
    <property type="entry name" value="HATPase_C_sf"/>
</dbReference>
<dbReference type="Pfam" id="PF13492">
    <property type="entry name" value="GAF_3"/>
    <property type="match status" value="1"/>
</dbReference>
<keyword evidence="7" id="KW-0067">ATP-binding</keyword>
<dbReference type="PANTHER" id="PTHR45569:SF1">
    <property type="entry name" value="SENSOR PROTEIN KDPD"/>
    <property type="match status" value="1"/>
</dbReference>
<comment type="subcellular location">
    <subcellularLocation>
        <location evidence="1">Membrane</location>
        <topology evidence="1">Multi-pass membrane protein</topology>
    </subcellularLocation>
</comment>
<dbReference type="Pfam" id="PF13493">
    <property type="entry name" value="DUF4118"/>
    <property type="match status" value="1"/>
</dbReference>
<dbReference type="InterPro" id="IPR003018">
    <property type="entry name" value="GAF"/>
</dbReference>
<sequence length="850" mass="89156">MSDAEAEPSHRPRGRLKIFLGAAPGVGKTYAMLADAIERQAGGEDVLVARAESHGRPEIEALLATLGAGPDAAGAGRPAGLDLDGLLARGAELVLVDDLAAANGAGARHPRRWQDVEELLAAGSDVHATLGIGAIESLSDVVAGITRVPAGETVPDGVFDSAEIALVDLAPDMLVRRLERGQVRVPDAVSRSLSHYFSRPTLSALRELTLRRAALSVDRRMVAELDAAHLPATVTGGERVLVAVSEWPGSDGLVRAGKRLSDALRAPWAAIYIETPRAERLGETQKRRVADTLQLAATLGATIATVPAETVVDGLIGQVESLRVTQLVIGKSRRSWWFTLRHGSVVDAMMKTSDTLAVHVLPAFGARRQAQRAPEPVARPQRASAWGRASDYGAIVGLIGVTTLLGRLAEPMIGLNAIDLVYLLPVILASTLFGLRPALATGLLAAIVYNFFFLGPRYSFAVRDPQAVIALGVLLGVAGFTSRLTGRLKVRATLGQRSAQENAAVAAFAQALARVSDRASTAIVICDEVARLLDVDAMLLAERKGRLAMVASRPDGMLLDPVDAAAAEWAWTKGEQAGAGTATLNAADWLFVPLKTSLGTLAVLGVARENGRDPVPADRAVLMSALVGQAALAHERLHLEDDMRQVSVLKARDRLRMSLLASFARDLGPPLGRMAAALGEAALDNPQSSALSGARREADRIQRVLADLAEMVRIDAGELVPAPEPLDLADAVSDAAHSIHDLLRDIGIDLRVPANLPPVRADARLLHHVLVNALSEAVPDAGGAATILVEGRRLPDGVELRIAGGGGAPGGGALGRVLVEGFAESLGIGIAAGEGALRLRFPQAMLDARA</sequence>
<keyword evidence="14" id="KW-1185">Reference proteome</keyword>
<feature type="transmembrane region" description="Helical" evidence="11">
    <location>
        <begin position="467"/>
        <end position="486"/>
    </location>
</feature>
<keyword evidence="5" id="KW-0547">Nucleotide-binding</keyword>
<feature type="domain" description="Histidine kinase" evidence="12">
    <location>
        <begin position="662"/>
        <end position="850"/>
    </location>
</feature>
<keyword evidence="6" id="KW-0418">Kinase</keyword>
<keyword evidence="9" id="KW-0902">Two-component regulatory system</keyword>
<evidence type="ECO:0000256" key="9">
    <source>
        <dbReference type="ARBA" id="ARBA00023012"/>
    </source>
</evidence>
<evidence type="ECO:0000256" key="6">
    <source>
        <dbReference type="ARBA" id="ARBA00022777"/>
    </source>
</evidence>
<protein>
    <submittedName>
        <fullName evidence="13">DUF4118 domain-containing protein</fullName>
    </submittedName>
</protein>
<evidence type="ECO:0000256" key="1">
    <source>
        <dbReference type="ARBA" id="ARBA00004141"/>
    </source>
</evidence>
<dbReference type="InterPro" id="IPR029016">
    <property type="entry name" value="GAF-like_dom_sf"/>
</dbReference>
<feature type="transmembrane region" description="Helical" evidence="11">
    <location>
        <begin position="421"/>
        <end position="447"/>
    </location>
</feature>
<name>A0ABY4X8K7_9SPHN</name>
<dbReference type="Proteomes" id="UP001056937">
    <property type="component" value="Chromosome 1"/>
</dbReference>
<dbReference type="EMBL" id="CP084930">
    <property type="protein sequence ID" value="USI73256.1"/>
    <property type="molecule type" value="Genomic_DNA"/>
</dbReference>
<accession>A0ABY4X8K7</accession>
<evidence type="ECO:0000256" key="2">
    <source>
        <dbReference type="ARBA" id="ARBA00022553"/>
    </source>
</evidence>
<evidence type="ECO:0000256" key="7">
    <source>
        <dbReference type="ARBA" id="ARBA00022840"/>
    </source>
</evidence>
<dbReference type="InterPro" id="IPR005467">
    <property type="entry name" value="His_kinase_dom"/>
</dbReference>
<dbReference type="PROSITE" id="PS50109">
    <property type="entry name" value="HIS_KIN"/>
    <property type="match status" value="1"/>
</dbReference>
<evidence type="ECO:0000256" key="10">
    <source>
        <dbReference type="ARBA" id="ARBA00023136"/>
    </source>
</evidence>